<evidence type="ECO:0000313" key="3">
    <source>
        <dbReference type="Proteomes" id="UP000290378"/>
    </source>
</evidence>
<evidence type="ECO:0000313" key="2">
    <source>
        <dbReference type="EMBL" id="RXI41499.1"/>
    </source>
</evidence>
<gene>
    <name evidence="2" type="ORF">CP963_06940</name>
</gene>
<dbReference type="RefSeq" id="WP_129013473.1">
    <property type="nucleotide sequence ID" value="NZ_CBCSEI010000015.1"/>
</dbReference>
<dbReference type="Proteomes" id="UP000290378">
    <property type="component" value="Unassembled WGS sequence"/>
</dbReference>
<dbReference type="EMBL" id="NXII01000007">
    <property type="protein sequence ID" value="RXI41499.1"/>
    <property type="molecule type" value="Genomic_DNA"/>
</dbReference>
<sequence length="64" mass="7662">MPYFLEEQEEDKKKIIALAYAIGEMNERIEENRKIIEQFKQEKKEIEEDFKIALRGINGFRNGV</sequence>
<keyword evidence="1" id="KW-0175">Coiled coil</keyword>
<accession>A0AA94FER9</accession>
<organism evidence="2 3">
    <name type="scientific">Arcobacter cloacae</name>
    <dbReference type="NCBI Taxonomy" id="1054034"/>
    <lineage>
        <taxon>Bacteria</taxon>
        <taxon>Pseudomonadati</taxon>
        <taxon>Campylobacterota</taxon>
        <taxon>Epsilonproteobacteria</taxon>
        <taxon>Campylobacterales</taxon>
        <taxon>Arcobacteraceae</taxon>
        <taxon>Arcobacter</taxon>
    </lineage>
</organism>
<proteinExistence type="predicted"/>
<comment type="caution">
    <text evidence="2">The sequence shown here is derived from an EMBL/GenBank/DDBJ whole genome shotgun (WGS) entry which is preliminary data.</text>
</comment>
<reference evidence="2 3" key="1">
    <citation type="submission" date="2017-09" db="EMBL/GenBank/DDBJ databases">
        <title>Genomics of the genus Arcobacter.</title>
        <authorList>
            <person name="Perez-Cataluna A."/>
            <person name="Figueras M.J."/>
            <person name="Salas-Masso N."/>
        </authorList>
    </citation>
    <scope>NUCLEOTIDE SEQUENCE [LARGE SCALE GENOMIC DNA]</scope>
    <source>
        <strain evidence="2 3">CECT 7834</strain>
    </source>
</reference>
<evidence type="ECO:0000256" key="1">
    <source>
        <dbReference type="SAM" id="Coils"/>
    </source>
</evidence>
<name>A0AA94FER9_9BACT</name>
<feature type="coiled-coil region" evidence="1">
    <location>
        <begin position="22"/>
        <end position="56"/>
    </location>
</feature>
<protein>
    <submittedName>
        <fullName evidence="2">Uncharacterized protein</fullName>
    </submittedName>
</protein>
<dbReference type="AlphaFoldDB" id="A0AA94FER9"/>
<keyword evidence="3" id="KW-1185">Reference proteome</keyword>